<organism evidence="2 3">
    <name type="scientific">Raphidocelis subcapitata</name>
    <dbReference type="NCBI Taxonomy" id="307507"/>
    <lineage>
        <taxon>Eukaryota</taxon>
        <taxon>Viridiplantae</taxon>
        <taxon>Chlorophyta</taxon>
        <taxon>core chlorophytes</taxon>
        <taxon>Chlorophyceae</taxon>
        <taxon>CS clade</taxon>
        <taxon>Sphaeropleales</taxon>
        <taxon>Selenastraceae</taxon>
        <taxon>Raphidocelis</taxon>
    </lineage>
</organism>
<comment type="caution">
    <text evidence="2">The sequence shown here is derived from an EMBL/GenBank/DDBJ whole genome shotgun (WGS) entry which is preliminary data.</text>
</comment>
<evidence type="ECO:0000313" key="3">
    <source>
        <dbReference type="Proteomes" id="UP000247498"/>
    </source>
</evidence>
<evidence type="ECO:0000313" key="2">
    <source>
        <dbReference type="EMBL" id="GBF92824.1"/>
    </source>
</evidence>
<evidence type="ECO:0000256" key="1">
    <source>
        <dbReference type="SAM" id="SignalP"/>
    </source>
</evidence>
<keyword evidence="1" id="KW-0732">Signal</keyword>
<dbReference type="OrthoDB" id="541504at2759"/>
<dbReference type="EMBL" id="BDRX01000035">
    <property type="protein sequence ID" value="GBF92824.1"/>
    <property type="molecule type" value="Genomic_DNA"/>
</dbReference>
<accession>A0A2V0NYW2</accession>
<dbReference type="AlphaFoldDB" id="A0A2V0NYW2"/>
<protein>
    <submittedName>
        <fullName evidence="2">Uncharacterized protein</fullName>
    </submittedName>
</protein>
<dbReference type="InParanoid" id="A0A2V0NYW2"/>
<sequence>MARSTAFVALAMVLLLASGASAAPVRQLFLWRLTGGVKAATAAKATRALLYQEWNKTPANAKTQVGQYWVGQQDDALLFSTASDSTWADLGGYTDWPDADTYKVFKNWEKEQPSYKAIQVGDKLRLISFL</sequence>
<feature type="signal peptide" evidence="1">
    <location>
        <begin position="1"/>
        <end position="22"/>
    </location>
</feature>
<feature type="chain" id="PRO_5015887046" evidence="1">
    <location>
        <begin position="23"/>
        <end position="130"/>
    </location>
</feature>
<dbReference type="Proteomes" id="UP000247498">
    <property type="component" value="Unassembled WGS sequence"/>
</dbReference>
<proteinExistence type="predicted"/>
<reference evidence="2 3" key="1">
    <citation type="journal article" date="2018" name="Sci. Rep.">
        <title>Raphidocelis subcapitata (=Pseudokirchneriella subcapitata) provides an insight into genome evolution and environmental adaptations in the Sphaeropleales.</title>
        <authorList>
            <person name="Suzuki S."/>
            <person name="Yamaguchi H."/>
            <person name="Nakajima N."/>
            <person name="Kawachi M."/>
        </authorList>
    </citation>
    <scope>NUCLEOTIDE SEQUENCE [LARGE SCALE GENOMIC DNA]</scope>
    <source>
        <strain evidence="2 3">NIES-35</strain>
    </source>
</reference>
<name>A0A2V0NYW2_9CHLO</name>
<keyword evidence="3" id="KW-1185">Reference proteome</keyword>
<gene>
    <name evidence="2" type="ORF">Rsub_05443</name>
</gene>